<dbReference type="Proteomes" id="UP000593562">
    <property type="component" value="Unassembled WGS sequence"/>
</dbReference>
<protein>
    <submittedName>
        <fullName evidence="1">Uncharacterized protein</fullName>
    </submittedName>
</protein>
<dbReference type="EMBL" id="JAAARO010000004">
    <property type="protein sequence ID" value="KAF5748129.1"/>
    <property type="molecule type" value="Genomic_DNA"/>
</dbReference>
<accession>A0A7J7DPC2</accession>
<sequence length="133" mass="14956">MNPMGTGAQLEQVLESSLVYVLFSCNIFLQHKNYKKNSKMNSLCTLSTTLLKLNDPQACFINSSLRQKLKMWSTDALACFNPRDHPLDSSCRPLAATRNPATEKTRYICINVATISFKNDFCLKNSSLDQMPA</sequence>
<evidence type="ECO:0000313" key="2">
    <source>
        <dbReference type="Proteomes" id="UP000593562"/>
    </source>
</evidence>
<dbReference type="AlphaFoldDB" id="A0A7J7DPC2"/>
<dbReference type="InParanoid" id="A0A7J7DPC2"/>
<evidence type="ECO:0000313" key="1">
    <source>
        <dbReference type="EMBL" id="KAF5748129.1"/>
    </source>
</evidence>
<comment type="caution">
    <text evidence="1">The sequence shown here is derived from an EMBL/GenBank/DDBJ whole genome shotgun (WGS) entry which is preliminary data.</text>
</comment>
<proteinExistence type="predicted"/>
<reference evidence="1 2" key="1">
    <citation type="journal article" date="2020" name="Nat. Commun.">
        <title>Genome of Tripterygium wilfordii and identification of cytochrome P450 involved in triptolide biosynthesis.</title>
        <authorList>
            <person name="Tu L."/>
            <person name="Su P."/>
            <person name="Zhang Z."/>
            <person name="Gao L."/>
            <person name="Wang J."/>
            <person name="Hu T."/>
            <person name="Zhou J."/>
            <person name="Zhang Y."/>
            <person name="Zhao Y."/>
            <person name="Liu Y."/>
            <person name="Song Y."/>
            <person name="Tong Y."/>
            <person name="Lu Y."/>
            <person name="Yang J."/>
            <person name="Xu C."/>
            <person name="Jia M."/>
            <person name="Peters R.J."/>
            <person name="Huang L."/>
            <person name="Gao W."/>
        </authorList>
    </citation>
    <scope>NUCLEOTIDE SEQUENCE [LARGE SCALE GENOMIC DNA]</scope>
    <source>
        <strain evidence="2">cv. XIE 37</strain>
        <tissue evidence="1">Leaf</tissue>
    </source>
</reference>
<name>A0A7J7DPC2_TRIWF</name>
<organism evidence="1 2">
    <name type="scientific">Tripterygium wilfordii</name>
    <name type="common">Thunder God vine</name>
    <dbReference type="NCBI Taxonomy" id="458696"/>
    <lineage>
        <taxon>Eukaryota</taxon>
        <taxon>Viridiplantae</taxon>
        <taxon>Streptophyta</taxon>
        <taxon>Embryophyta</taxon>
        <taxon>Tracheophyta</taxon>
        <taxon>Spermatophyta</taxon>
        <taxon>Magnoliopsida</taxon>
        <taxon>eudicotyledons</taxon>
        <taxon>Gunneridae</taxon>
        <taxon>Pentapetalae</taxon>
        <taxon>rosids</taxon>
        <taxon>fabids</taxon>
        <taxon>Celastrales</taxon>
        <taxon>Celastraceae</taxon>
        <taxon>Tripterygium</taxon>
    </lineage>
</organism>
<gene>
    <name evidence="1" type="ORF">HS088_TW04G00079</name>
</gene>
<keyword evidence="2" id="KW-1185">Reference proteome</keyword>